<feature type="compositionally biased region" description="Low complexity" evidence="3">
    <location>
        <begin position="236"/>
        <end position="245"/>
    </location>
</feature>
<protein>
    <submittedName>
        <fullName evidence="5">Uncharacterized protein</fullName>
    </submittedName>
</protein>
<feature type="compositionally biased region" description="Polar residues" evidence="3">
    <location>
        <begin position="220"/>
        <end position="235"/>
    </location>
</feature>
<dbReference type="EMBL" id="JABANP010000051">
    <property type="protein sequence ID" value="KAF4693054.1"/>
    <property type="molecule type" value="Genomic_DNA"/>
</dbReference>
<dbReference type="InterPro" id="IPR015943">
    <property type="entry name" value="WD40/YVTN_repeat-like_dom_sf"/>
</dbReference>
<feature type="compositionally biased region" description="Low complexity" evidence="3">
    <location>
        <begin position="447"/>
        <end position="456"/>
    </location>
</feature>
<comment type="caution">
    <text evidence="5">The sequence shown here is derived from an EMBL/GenBank/DDBJ whole genome shotgun (WGS) entry which is preliminary data.</text>
</comment>
<dbReference type="PANTHER" id="PTHR19857">
    <property type="entry name" value="MITOCHONDRIAL DIVISION PROTEIN 1-RELATED"/>
    <property type="match status" value="1"/>
</dbReference>
<feature type="compositionally biased region" description="Polar residues" evidence="3">
    <location>
        <begin position="642"/>
        <end position="657"/>
    </location>
</feature>
<feature type="chain" id="PRO_5029558564" evidence="4">
    <location>
        <begin position="23"/>
        <end position="891"/>
    </location>
</feature>
<evidence type="ECO:0000256" key="2">
    <source>
        <dbReference type="ARBA" id="ARBA00022737"/>
    </source>
</evidence>
<proteinExistence type="predicted"/>
<dbReference type="PANTHER" id="PTHR19857:SF8">
    <property type="entry name" value="ANGIO-ASSOCIATED MIGRATORY CELL PROTEIN"/>
    <property type="match status" value="1"/>
</dbReference>
<feature type="compositionally biased region" description="Low complexity" evidence="3">
    <location>
        <begin position="658"/>
        <end position="667"/>
    </location>
</feature>
<feature type="signal peptide" evidence="4">
    <location>
        <begin position="1"/>
        <end position="22"/>
    </location>
</feature>
<dbReference type="Proteomes" id="UP000541610">
    <property type="component" value="Unassembled WGS sequence"/>
</dbReference>
<organism evidence="5 6">
    <name type="scientific">Perkinsus olseni</name>
    <name type="common">Perkinsus atlanticus</name>
    <dbReference type="NCBI Taxonomy" id="32597"/>
    <lineage>
        <taxon>Eukaryota</taxon>
        <taxon>Sar</taxon>
        <taxon>Alveolata</taxon>
        <taxon>Perkinsozoa</taxon>
        <taxon>Perkinsea</taxon>
        <taxon>Perkinsida</taxon>
        <taxon>Perkinsidae</taxon>
        <taxon>Perkinsus</taxon>
    </lineage>
</organism>
<evidence type="ECO:0000256" key="1">
    <source>
        <dbReference type="ARBA" id="ARBA00022574"/>
    </source>
</evidence>
<accession>A0A7J6PA59</accession>
<keyword evidence="1" id="KW-0853">WD repeat</keyword>
<feature type="compositionally biased region" description="Polar residues" evidence="3">
    <location>
        <begin position="431"/>
        <end position="446"/>
    </location>
</feature>
<dbReference type="Gene3D" id="2.130.10.10">
    <property type="entry name" value="YVTN repeat-like/Quinoprotein amine dehydrogenase"/>
    <property type="match status" value="4"/>
</dbReference>
<name>A0A7J6PA59_PEROL</name>
<keyword evidence="2" id="KW-0677">Repeat</keyword>
<dbReference type="InterPro" id="IPR051179">
    <property type="entry name" value="WD_repeat_multifunction"/>
</dbReference>
<dbReference type="AlphaFoldDB" id="A0A7J6PA59"/>
<dbReference type="InterPro" id="IPR036322">
    <property type="entry name" value="WD40_repeat_dom_sf"/>
</dbReference>
<evidence type="ECO:0000256" key="4">
    <source>
        <dbReference type="SAM" id="SignalP"/>
    </source>
</evidence>
<evidence type="ECO:0000256" key="3">
    <source>
        <dbReference type="SAM" id="MobiDB-lite"/>
    </source>
</evidence>
<feature type="region of interest" description="Disordered" evidence="3">
    <location>
        <begin position="426"/>
        <end position="456"/>
    </location>
</feature>
<dbReference type="SUPFAM" id="SSF50978">
    <property type="entry name" value="WD40 repeat-like"/>
    <property type="match status" value="1"/>
</dbReference>
<keyword evidence="4" id="KW-0732">Signal</keyword>
<dbReference type="SUPFAM" id="SSF101898">
    <property type="entry name" value="NHL repeat"/>
    <property type="match status" value="1"/>
</dbReference>
<evidence type="ECO:0000313" key="5">
    <source>
        <dbReference type="EMBL" id="KAF4693054.1"/>
    </source>
</evidence>
<feature type="region of interest" description="Disordered" evidence="3">
    <location>
        <begin position="215"/>
        <end position="245"/>
    </location>
</feature>
<dbReference type="SUPFAM" id="SSF82171">
    <property type="entry name" value="DPP6 N-terminal domain-like"/>
    <property type="match status" value="1"/>
</dbReference>
<feature type="region of interest" description="Disordered" evidence="3">
    <location>
        <begin position="637"/>
        <end position="667"/>
    </location>
</feature>
<reference evidence="5 6" key="1">
    <citation type="submission" date="2020-04" db="EMBL/GenBank/DDBJ databases">
        <title>Perkinsus olseni comparative genomics.</title>
        <authorList>
            <person name="Bogema D.R."/>
        </authorList>
    </citation>
    <scope>NUCLEOTIDE SEQUENCE [LARGE SCALE GENOMIC DNA]</scope>
    <source>
        <strain evidence="5">00978-12</strain>
    </source>
</reference>
<sequence>MIAHSIALWIGLLATSLSPAKASIRLRGLLHTPTTSVCSSEEFCEVDSNNHPDILPAGNVSVVTYTSTSTGVWYIAGTEDGVGKLWRAPIAGRTKHEVVADKDFSDIQASSDGKVIYGISDGAVYAVNPASPDALVLIAPTEPSKGYTGVAFDDQEDILYVTGKASNKIYAFSHRGQDYHAVRTITNSALKEPTSIRFLNDTLYVRLAEGGVISLDPNGSEDQTPVMPTTSSALPTTTGPTKAMTTHGQCGPDFCEVDSNNHPDILPAGNVSVVTYTSTSTGVWYIAGTEDGVGKLWRAPIAGRSKHQVVADKDFSDIQASSDGKVIYGISDGAVYAVNPASRDVLVLIAPAEPSKGYTGVAFDDQEDILYVTGKASNKIYAFSHRGQDYHAVRTITNSALKEPTSIRFLNDTLYVRLAEGGVISLDPNGSEDQTPVMPTTSSALPTTTGPTKAMTTHGQCGPDFCEVDSNNHPDILPAGNVSVVTYTSTSTGVWYIAGTEDGVGKLWRAPIAGRTKHEVVADKDFSDIQASSDGKVIYGISDGAVYAVNPANRNVLVLIAPAEPSKDYTGVAFDDQEDILYVTGKASNKIYAFSHRGQDYHAVRTITNSALKEPTSIRFLNDTLYVRLAEGGVISLDPNGSEDQTPVMPTTSSALPTTTGPTKAMTTHGQCGPDFCEVDSNNHPDILPAGNVSVVTYTSTSTGVWYIAGTEDGVGKLWRAPIAGRTKHEVVADKDFSDIQASSDGKVIYGISDGAVYAVNPANRNVLVLIAPAEPSKGYTGVAFDDQEDILYVTGKASNKIYAFSHRGQDYHAVRTITNSALKEPTSIRFLNDTLYVRLAEGGVISLDPNGSEDQTPVMYTDLGIPEAADCIASTNLYSLVDYSSSSSLS</sequence>
<evidence type="ECO:0000313" key="6">
    <source>
        <dbReference type="Proteomes" id="UP000541610"/>
    </source>
</evidence>
<gene>
    <name evidence="5" type="ORF">FOZ60_012042</name>
</gene>